<feature type="region of interest" description="Disordered" evidence="1">
    <location>
        <begin position="108"/>
        <end position="129"/>
    </location>
</feature>
<sequence length="129" mass="13508">MVRSQEVATGHELVVDLAPSAEVVTVVESDEVGSTRWPIYSVAARGRCGSLGAVVAVAVFAGTQVDDLKVAGLVGLLAVMVEWLAAHQPISVTQIRVSAALGTRRLNQGDPGIDGSRVDVPNPRHSRES</sequence>
<protein>
    <submittedName>
        <fullName evidence="2">Uncharacterized protein</fullName>
    </submittedName>
</protein>
<evidence type="ECO:0000313" key="2">
    <source>
        <dbReference type="EMBL" id="RAO00790.1"/>
    </source>
</evidence>
<proteinExistence type="predicted"/>
<gene>
    <name evidence="2" type="ORF">LAH08_03043</name>
</gene>
<comment type="caution">
    <text evidence="2">The sequence shown here is derived from an EMBL/GenBank/DDBJ whole genome shotgun (WGS) entry which is preliminary data.</text>
</comment>
<dbReference type="Proteomes" id="UP000248966">
    <property type="component" value="Unassembled WGS sequence"/>
</dbReference>
<name>A0A328N265_9ACTN</name>
<organism evidence="2 3">
    <name type="scientific">Micromonospora noduli</name>
    <dbReference type="NCBI Taxonomy" id="709876"/>
    <lineage>
        <taxon>Bacteria</taxon>
        <taxon>Bacillati</taxon>
        <taxon>Actinomycetota</taxon>
        <taxon>Actinomycetes</taxon>
        <taxon>Micromonosporales</taxon>
        <taxon>Micromonosporaceae</taxon>
        <taxon>Micromonospora</taxon>
    </lineage>
</organism>
<dbReference type="RefSeq" id="WP_112584333.1">
    <property type="nucleotide sequence ID" value="NZ_PYAA01000017.1"/>
</dbReference>
<evidence type="ECO:0000313" key="3">
    <source>
        <dbReference type="Proteomes" id="UP000248966"/>
    </source>
</evidence>
<accession>A0A328N265</accession>
<dbReference type="EMBL" id="PYAA01000017">
    <property type="protein sequence ID" value="RAO00790.1"/>
    <property type="molecule type" value="Genomic_DNA"/>
</dbReference>
<reference evidence="2 3" key="1">
    <citation type="submission" date="2018-03" db="EMBL/GenBank/DDBJ databases">
        <title>Defining the species Micromonospora saelicesensis and Micromonospora noduli under the framework of genomics.</title>
        <authorList>
            <person name="Riesco R."/>
            <person name="Trujillo M.E."/>
        </authorList>
    </citation>
    <scope>NUCLEOTIDE SEQUENCE [LARGE SCALE GENOMIC DNA]</scope>
    <source>
        <strain evidence="2 3">LAH08</strain>
    </source>
</reference>
<evidence type="ECO:0000256" key="1">
    <source>
        <dbReference type="SAM" id="MobiDB-lite"/>
    </source>
</evidence>
<dbReference type="AlphaFoldDB" id="A0A328N265"/>